<dbReference type="InterPro" id="IPR016024">
    <property type="entry name" value="ARM-type_fold"/>
</dbReference>
<name>K3WKD2_GLOUD</name>
<dbReference type="VEuPathDB" id="FungiDB:PYU1_G005413"/>
<dbReference type="Gene3D" id="1.25.10.10">
    <property type="entry name" value="Leucine-rich Repeat Variant"/>
    <property type="match status" value="1"/>
</dbReference>
<evidence type="ECO:0000313" key="3">
    <source>
        <dbReference type="EnsemblProtists" id="PYU1_T005424"/>
    </source>
</evidence>
<accession>K3WKD2</accession>
<dbReference type="InterPro" id="IPR007701">
    <property type="entry name" value="Interferon-rel_develop_reg_N"/>
</dbReference>
<feature type="domain" description="Interferon-related developmental regulator N-terminal" evidence="2">
    <location>
        <begin position="7"/>
        <end position="74"/>
    </location>
</feature>
<evidence type="ECO:0000313" key="4">
    <source>
        <dbReference type="Proteomes" id="UP000019132"/>
    </source>
</evidence>
<dbReference type="SUPFAM" id="SSF48371">
    <property type="entry name" value="ARM repeat"/>
    <property type="match status" value="1"/>
</dbReference>
<sequence length="98" mass="10769">MSDTLERVCIASLQAWGLLASTLSEDAFSSDDTLDRCVPRMVALLEHSDADIRSTAATNIALLYKNAQYAGVILSNEHVRELSTDTGKKESSKHKDDR</sequence>
<dbReference type="InterPro" id="IPR011989">
    <property type="entry name" value="ARM-like"/>
</dbReference>
<dbReference type="InParanoid" id="K3WKD2"/>
<dbReference type="Proteomes" id="UP000019132">
    <property type="component" value="Unassembled WGS sequence"/>
</dbReference>
<dbReference type="PANTHER" id="PTHR12354">
    <property type="entry name" value="INTERFERON-RELATED DEVELOPMENTAL REGULATOR"/>
    <property type="match status" value="1"/>
</dbReference>
<dbReference type="Pfam" id="PF05004">
    <property type="entry name" value="IFRD"/>
    <property type="match status" value="1"/>
</dbReference>
<keyword evidence="4" id="KW-1185">Reference proteome</keyword>
<reference evidence="3" key="3">
    <citation type="submission" date="2015-02" db="UniProtKB">
        <authorList>
            <consortium name="EnsemblProtists"/>
        </authorList>
    </citation>
    <scope>IDENTIFICATION</scope>
    <source>
        <strain evidence="3">DAOM BR144</strain>
    </source>
</reference>
<dbReference type="AlphaFoldDB" id="K3WKD2"/>
<dbReference type="STRING" id="431595.K3WKD2"/>
<dbReference type="InterPro" id="IPR039777">
    <property type="entry name" value="IFRD"/>
</dbReference>
<dbReference type="HOGENOM" id="CLU_2338207_0_0_1"/>
<dbReference type="EnsemblProtists" id="PYU1_T005424">
    <property type="protein sequence ID" value="PYU1_T005424"/>
    <property type="gene ID" value="PYU1_G005413"/>
</dbReference>
<dbReference type="EMBL" id="GL376633">
    <property type="status" value="NOT_ANNOTATED_CDS"/>
    <property type="molecule type" value="Genomic_DNA"/>
</dbReference>
<dbReference type="PANTHER" id="PTHR12354:SF1">
    <property type="entry name" value="INTERFERON-RELATED DEVELOPMENTAL REGULATOR 1"/>
    <property type="match status" value="1"/>
</dbReference>
<reference evidence="4" key="1">
    <citation type="journal article" date="2010" name="Genome Biol.">
        <title>Genome sequence of the necrotrophic plant pathogen Pythium ultimum reveals original pathogenicity mechanisms and effector repertoire.</title>
        <authorList>
            <person name="Levesque C.A."/>
            <person name="Brouwer H."/>
            <person name="Cano L."/>
            <person name="Hamilton J.P."/>
            <person name="Holt C."/>
            <person name="Huitema E."/>
            <person name="Raffaele S."/>
            <person name="Robideau G.P."/>
            <person name="Thines M."/>
            <person name="Win J."/>
            <person name="Zerillo M.M."/>
            <person name="Beakes G.W."/>
            <person name="Boore J.L."/>
            <person name="Busam D."/>
            <person name="Dumas B."/>
            <person name="Ferriera S."/>
            <person name="Fuerstenberg S.I."/>
            <person name="Gachon C.M."/>
            <person name="Gaulin E."/>
            <person name="Govers F."/>
            <person name="Grenville-Briggs L."/>
            <person name="Horner N."/>
            <person name="Hostetler J."/>
            <person name="Jiang R.H."/>
            <person name="Johnson J."/>
            <person name="Krajaejun T."/>
            <person name="Lin H."/>
            <person name="Meijer H.J."/>
            <person name="Moore B."/>
            <person name="Morris P."/>
            <person name="Phuntmart V."/>
            <person name="Puiu D."/>
            <person name="Shetty J."/>
            <person name="Stajich J.E."/>
            <person name="Tripathy S."/>
            <person name="Wawra S."/>
            <person name="van West P."/>
            <person name="Whitty B.R."/>
            <person name="Coutinho P.M."/>
            <person name="Henrissat B."/>
            <person name="Martin F."/>
            <person name="Thomas P.D."/>
            <person name="Tyler B.M."/>
            <person name="De Vries R.P."/>
            <person name="Kamoun S."/>
            <person name="Yandell M."/>
            <person name="Tisserat N."/>
            <person name="Buell C.R."/>
        </authorList>
    </citation>
    <scope>NUCLEOTIDE SEQUENCE</scope>
    <source>
        <strain evidence="4">DAOM:BR144</strain>
    </source>
</reference>
<protein>
    <recommendedName>
        <fullName evidence="2">Interferon-related developmental regulator N-terminal domain-containing protein</fullName>
    </recommendedName>
</protein>
<evidence type="ECO:0000259" key="2">
    <source>
        <dbReference type="Pfam" id="PF05004"/>
    </source>
</evidence>
<proteinExistence type="inferred from homology"/>
<comment type="similarity">
    <text evidence="1">Belongs to the IFRD family.</text>
</comment>
<reference evidence="4" key="2">
    <citation type="submission" date="2010-04" db="EMBL/GenBank/DDBJ databases">
        <authorList>
            <person name="Buell R."/>
            <person name="Hamilton J."/>
            <person name="Hostetler J."/>
        </authorList>
    </citation>
    <scope>NUCLEOTIDE SEQUENCE [LARGE SCALE GENOMIC DNA]</scope>
    <source>
        <strain evidence="4">DAOM:BR144</strain>
    </source>
</reference>
<evidence type="ECO:0000256" key="1">
    <source>
        <dbReference type="ARBA" id="ARBA00008828"/>
    </source>
</evidence>
<organism evidence="3 4">
    <name type="scientific">Globisporangium ultimum (strain ATCC 200006 / CBS 805.95 / DAOM BR144)</name>
    <name type="common">Pythium ultimum</name>
    <dbReference type="NCBI Taxonomy" id="431595"/>
    <lineage>
        <taxon>Eukaryota</taxon>
        <taxon>Sar</taxon>
        <taxon>Stramenopiles</taxon>
        <taxon>Oomycota</taxon>
        <taxon>Peronosporomycetes</taxon>
        <taxon>Pythiales</taxon>
        <taxon>Pythiaceae</taxon>
        <taxon>Globisporangium</taxon>
    </lineage>
</organism>